<dbReference type="GO" id="GO:0046654">
    <property type="term" value="P:tetrahydrofolate biosynthetic process"/>
    <property type="evidence" value="ECO:0007669"/>
    <property type="project" value="InterPro"/>
</dbReference>
<evidence type="ECO:0000256" key="3">
    <source>
        <dbReference type="ARBA" id="ARBA00017272"/>
    </source>
</evidence>
<sequence>MTATEPTSNNHGGRPVFDQDRAERAIRELLLACGEAPDRDGLQDTPARVARAYREMFAGLSADPDELLTRTFDESHEELVLVTGIPMYSTSGPAGQTVDAIAGAKSAEDVVVGDRLRTPAGVRVAETTVVAIGSHRTSALVEVNLIRSTR</sequence>
<dbReference type="PANTHER" id="PTHR11109">
    <property type="entry name" value="GTP CYCLOHYDROLASE I"/>
    <property type="match status" value="1"/>
</dbReference>
<dbReference type="PANTHER" id="PTHR11109:SF7">
    <property type="entry name" value="GTP CYCLOHYDROLASE 1"/>
    <property type="match status" value="1"/>
</dbReference>
<dbReference type="GO" id="GO:0005525">
    <property type="term" value="F:GTP binding"/>
    <property type="evidence" value="ECO:0007669"/>
    <property type="project" value="TreeGrafter"/>
</dbReference>
<evidence type="ECO:0000256" key="5">
    <source>
        <dbReference type="ARBA" id="ARBA00030854"/>
    </source>
</evidence>
<dbReference type="EMBL" id="PDJK01000002">
    <property type="protein sequence ID" value="PFG48825.1"/>
    <property type="molecule type" value="Genomic_DNA"/>
</dbReference>
<evidence type="ECO:0000256" key="1">
    <source>
        <dbReference type="ARBA" id="ARBA00001052"/>
    </source>
</evidence>
<dbReference type="InterPro" id="IPR043134">
    <property type="entry name" value="GTP-CH-I_N"/>
</dbReference>
<comment type="caution">
    <text evidence="7">The sequence shown here is derived from an EMBL/GenBank/DDBJ whole genome shotgun (WGS) entry which is preliminary data.</text>
</comment>
<keyword evidence="8" id="KW-1185">Reference proteome</keyword>
<dbReference type="InterPro" id="IPR020602">
    <property type="entry name" value="GTP_CycHdrlase_I_dom"/>
</dbReference>
<name>A0A2A9FEH6_9PSEU</name>
<proteinExistence type="inferred from homology"/>
<dbReference type="FunFam" id="1.10.286.10:FF:000001">
    <property type="entry name" value="GTP cyclohydrolase 1"/>
    <property type="match status" value="1"/>
</dbReference>
<dbReference type="GO" id="GO:0006730">
    <property type="term" value="P:one-carbon metabolic process"/>
    <property type="evidence" value="ECO:0007669"/>
    <property type="project" value="UniProtKB-KW"/>
</dbReference>
<dbReference type="Gene3D" id="1.10.286.10">
    <property type="match status" value="1"/>
</dbReference>
<evidence type="ECO:0000256" key="4">
    <source>
        <dbReference type="ARBA" id="ARBA00022563"/>
    </source>
</evidence>
<dbReference type="GO" id="GO:0006729">
    <property type="term" value="P:tetrahydrobiopterin biosynthetic process"/>
    <property type="evidence" value="ECO:0007669"/>
    <property type="project" value="TreeGrafter"/>
</dbReference>
<evidence type="ECO:0000256" key="2">
    <source>
        <dbReference type="ARBA" id="ARBA00008085"/>
    </source>
</evidence>
<feature type="domain" description="GTP cyclohydrolase I" evidence="6">
    <location>
        <begin position="23"/>
        <end position="90"/>
    </location>
</feature>
<dbReference type="GO" id="GO:0005737">
    <property type="term" value="C:cytoplasm"/>
    <property type="evidence" value="ECO:0007669"/>
    <property type="project" value="TreeGrafter"/>
</dbReference>
<dbReference type="InterPro" id="IPR001474">
    <property type="entry name" value="GTP_CycHdrlase_I"/>
</dbReference>
<evidence type="ECO:0000313" key="7">
    <source>
        <dbReference type="EMBL" id="PFG48825.1"/>
    </source>
</evidence>
<dbReference type="AlphaFoldDB" id="A0A2A9FEH6"/>
<protein>
    <recommendedName>
        <fullName evidence="3">GTP cyclohydrolase 1</fullName>
    </recommendedName>
    <alternativeName>
        <fullName evidence="5">GTP cyclohydrolase I</fullName>
    </alternativeName>
</protein>
<comment type="similarity">
    <text evidence="2">Belongs to the GTP cyclohydrolase I family.</text>
</comment>
<dbReference type="GO" id="GO:0008270">
    <property type="term" value="F:zinc ion binding"/>
    <property type="evidence" value="ECO:0007669"/>
    <property type="project" value="TreeGrafter"/>
</dbReference>
<dbReference type="Proteomes" id="UP000243542">
    <property type="component" value="Unassembled WGS sequence"/>
</dbReference>
<gene>
    <name evidence="7" type="ORF">ATK36_3938</name>
</gene>
<keyword evidence="4" id="KW-0554">One-carbon metabolism</keyword>
<reference evidence="7 8" key="1">
    <citation type="submission" date="2017-10" db="EMBL/GenBank/DDBJ databases">
        <title>Sequencing the genomes of 1000 actinobacteria strains.</title>
        <authorList>
            <person name="Klenk H.-P."/>
        </authorList>
    </citation>
    <scope>NUCLEOTIDE SEQUENCE [LARGE SCALE GENOMIC DNA]</scope>
    <source>
        <strain evidence="7 8">DSM 46092</strain>
    </source>
</reference>
<organism evidence="7 8">
    <name type="scientific">Amycolatopsis sulphurea</name>
    <dbReference type="NCBI Taxonomy" id="76022"/>
    <lineage>
        <taxon>Bacteria</taxon>
        <taxon>Bacillati</taxon>
        <taxon>Actinomycetota</taxon>
        <taxon>Actinomycetes</taxon>
        <taxon>Pseudonocardiales</taxon>
        <taxon>Pseudonocardiaceae</taxon>
        <taxon>Amycolatopsis</taxon>
    </lineage>
</organism>
<accession>A0A2A9FEH6</accession>
<evidence type="ECO:0000313" key="8">
    <source>
        <dbReference type="Proteomes" id="UP000243542"/>
    </source>
</evidence>
<evidence type="ECO:0000259" key="6">
    <source>
        <dbReference type="Pfam" id="PF01227"/>
    </source>
</evidence>
<keyword evidence="7" id="KW-0378">Hydrolase</keyword>
<dbReference type="SUPFAM" id="SSF55620">
    <property type="entry name" value="Tetrahydrobiopterin biosynthesis enzymes-like"/>
    <property type="match status" value="1"/>
</dbReference>
<dbReference type="GO" id="GO:0003934">
    <property type="term" value="F:GTP cyclohydrolase I activity"/>
    <property type="evidence" value="ECO:0007669"/>
    <property type="project" value="UniProtKB-EC"/>
</dbReference>
<dbReference type="Pfam" id="PF01227">
    <property type="entry name" value="GTP_cyclohydroI"/>
    <property type="match status" value="1"/>
</dbReference>
<comment type="catalytic activity">
    <reaction evidence="1">
        <text>GTP + H2O = 7,8-dihydroneopterin 3'-triphosphate + formate + H(+)</text>
        <dbReference type="Rhea" id="RHEA:17473"/>
        <dbReference type="ChEBI" id="CHEBI:15377"/>
        <dbReference type="ChEBI" id="CHEBI:15378"/>
        <dbReference type="ChEBI" id="CHEBI:15740"/>
        <dbReference type="ChEBI" id="CHEBI:37565"/>
        <dbReference type="ChEBI" id="CHEBI:58462"/>
        <dbReference type="EC" id="3.5.4.16"/>
    </reaction>
</comment>